<dbReference type="Proteomes" id="UP000222542">
    <property type="component" value="Unassembled WGS sequence"/>
</dbReference>
<organism evidence="2 3">
    <name type="scientific">Capsicum annuum</name>
    <name type="common">Capsicum pepper</name>
    <dbReference type="NCBI Taxonomy" id="4072"/>
    <lineage>
        <taxon>Eukaryota</taxon>
        <taxon>Viridiplantae</taxon>
        <taxon>Streptophyta</taxon>
        <taxon>Embryophyta</taxon>
        <taxon>Tracheophyta</taxon>
        <taxon>Spermatophyta</taxon>
        <taxon>Magnoliopsida</taxon>
        <taxon>eudicotyledons</taxon>
        <taxon>Gunneridae</taxon>
        <taxon>Pentapetalae</taxon>
        <taxon>asterids</taxon>
        <taxon>lamiids</taxon>
        <taxon>Solanales</taxon>
        <taxon>Solanaceae</taxon>
        <taxon>Solanoideae</taxon>
        <taxon>Capsiceae</taxon>
        <taxon>Capsicum</taxon>
    </lineage>
</organism>
<name>A0A2G2ZK03_CAPAN</name>
<dbReference type="EMBL" id="AYRZ02000005">
    <property type="protein sequence ID" value="PHT82255.1"/>
    <property type="molecule type" value="Genomic_DNA"/>
</dbReference>
<gene>
    <name evidence="2" type="ORF">T459_15270</name>
</gene>
<protein>
    <submittedName>
        <fullName evidence="2">Uncharacterized protein</fullName>
    </submittedName>
</protein>
<accession>A0A2G2ZK03</accession>
<proteinExistence type="predicted"/>
<evidence type="ECO:0000313" key="2">
    <source>
        <dbReference type="EMBL" id="PHT82255.1"/>
    </source>
</evidence>
<feature type="compositionally biased region" description="Basic and acidic residues" evidence="1">
    <location>
        <begin position="64"/>
        <end position="76"/>
    </location>
</feature>
<sequence>MKESKIMEAFIQAQDEIYYQQLLPALGKPFIEVLKMGEIIENGIKTGRIVSFATLKVTTQAMQKDSESVGGKKNEEDASATAAGQQAWSRGPHHRYPQTQTQVYAQAP</sequence>
<evidence type="ECO:0000256" key="1">
    <source>
        <dbReference type="SAM" id="MobiDB-lite"/>
    </source>
</evidence>
<reference evidence="2 3" key="2">
    <citation type="journal article" date="2017" name="Genome Biol.">
        <title>New reference genome sequences of hot pepper reveal the massive evolution of plant disease-resistance genes by retroduplication.</title>
        <authorList>
            <person name="Kim S."/>
            <person name="Park J."/>
            <person name="Yeom S.I."/>
            <person name="Kim Y.M."/>
            <person name="Seo E."/>
            <person name="Kim K.T."/>
            <person name="Kim M.S."/>
            <person name="Lee J.M."/>
            <person name="Cheong K."/>
            <person name="Shin H.S."/>
            <person name="Kim S.B."/>
            <person name="Han K."/>
            <person name="Lee J."/>
            <person name="Park M."/>
            <person name="Lee H.A."/>
            <person name="Lee H.Y."/>
            <person name="Lee Y."/>
            <person name="Oh S."/>
            <person name="Lee J.H."/>
            <person name="Choi E."/>
            <person name="Choi E."/>
            <person name="Lee S.E."/>
            <person name="Jeon J."/>
            <person name="Kim H."/>
            <person name="Choi G."/>
            <person name="Song H."/>
            <person name="Lee J."/>
            <person name="Lee S.C."/>
            <person name="Kwon J.K."/>
            <person name="Lee H.Y."/>
            <person name="Koo N."/>
            <person name="Hong Y."/>
            <person name="Kim R.W."/>
            <person name="Kang W.H."/>
            <person name="Huh J.H."/>
            <person name="Kang B.C."/>
            <person name="Yang T.J."/>
            <person name="Lee Y.H."/>
            <person name="Bennetzen J.L."/>
            <person name="Choi D."/>
        </authorList>
    </citation>
    <scope>NUCLEOTIDE SEQUENCE [LARGE SCALE GENOMIC DNA]</scope>
    <source>
        <strain evidence="3">cv. CM334</strain>
    </source>
</reference>
<dbReference type="AlphaFoldDB" id="A0A2G2ZK03"/>
<evidence type="ECO:0000313" key="3">
    <source>
        <dbReference type="Proteomes" id="UP000222542"/>
    </source>
</evidence>
<dbReference type="Gramene" id="PHT82255">
    <property type="protein sequence ID" value="PHT82255"/>
    <property type="gene ID" value="T459_15270"/>
</dbReference>
<feature type="compositionally biased region" description="Polar residues" evidence="1">
    <location>
        <begin position="97"/>
        <end position="108"/>
    </location>
</feature>
<keyword evidence="3" id="KW-1185">Reference proteome</keyword>
<feature type="region of interest" description="Disordered" evidence="1">
    <location>
        <begin position="62"/>
        <end position="108"/>
    </location>
</feature>
<comment type="caution">
    <text evidence="2">The sequence shown here is derived from an EMBL/GenBank/DDBJ whole genome shotgun (WGS) entry which is preliminary data.</text>
</comment>
<reference evidence="2 3" key="1">
    <citation type="journal article" date="2014" name="Nat. Genet.">
        <title>Genome sequence of the hot pepper provides insights into the evolution of pungency in Capsicum species.</title>
        <authorList>
            <person name="Kim S."/>
            <person name="Park M."/>
            <person name="Yeom S.I."/>
            <person name="Kim Y.M."/>
            <person name="Lee J.M."/>
            <person name="Lee H.A."/>
            <person name="Seo E."/>
            <person name="Choi J."/>
            <person name="Cheong K."/>
            <person name="Kim K.T."/>
            <person name="Jung K."/>
            <person name="Lee G.W."/>
            <person name="Oh S.K."/>
            <person name="Bae C."/>
            <person name="Kim S.B."/>
            <person name="Lee H.Y."/>
            <person name="Kim S.Y."/>
            <person name="Kim M.S."/>
            <person name="Kang B.C."/>
            <person name="Jo Y.D."/>
            <person name="Yang H.B."/>
            <person name="Jeong H.J."/>
            <person name="Kang W.H."/>
            <person name="Kwon J.K."/>
            <person name="Shin C."/>
            <person name="Lim J.Y."/>
            <person name="Park J.H."/>
            <person name="Huh J.H."/>
            <person name="Kim J.S."/>
            <person name="Kim B.D."/>
            <person name="Cohen O."/>
            <person name="Paran I."/>
            <person name="Suh M.C."/>
            <person name="Lee S.B."/>
            <person name="Kim Y.K."/>
            <person name="Shin Y."/>
            <person name="Noh S.J."/>
            <person name="Park J."/>
            <person name="Seo Y.S."/>
            <person name="Kwon S.Y."/>
            <person name="Kim H.A."/>
            <person name="Park J.M."/>
            <person name="Kim H.J."/>
            <person name="Choi S.B."/>
            <person name="Bosland P.W."/>
            <person name="Reeves G."/>
            <person name="Jo S.H."/>
            <person name="Lee B.W."/>
            <person name="Cho H.T."/>
            <person name="Choi H.S."/>
            <person name="Lee M.S."/>
            <person name="Yu Y."/>
            <person name="Do Choi Y."/>
            <person name="Park B.S."/>
            <person name="van Deynze A."/>
            <person name="Ashrafi H."/>
            <person name="Hill T."/>
            <person name="Kim W.T."/>
            <person name="Pai H.S."/>
            <person name="Ahn H.K."/>
            <person name="Yeam I."/>
            <person name="Giovannoni J.J."/>
            <person name="Rose J.K."/>
            <person name="Sorensen I."/>
            <person name="Lee S.J."/>
            <person name="Kim R.W."/>
            <person name="Choi I.Y."/>
            <person name="Choi B.S."/>
            <person name="Lim J.S."/>
            <person name="Lee Y.H."/>
            <person name="Choi D."/>
        </authorList>
    </citation>
    <scope>NUCLEOTIDE SEQUENCE [LARGE SCALE GENOMIC DNA]</scope>
    <source>
        <strain evidence="3">cv. CM334</strain>
    </source>
</reference>